<dbReference type="AlphaFoldDB" id="A0A0F9LJT4"/>
<dbReference type="InterPro" id="IPR050312">
    <property type="entry name" value="IolE/XylAMocC-like"/>
</dbReference>
<organism evidence="2">
    <name type="scientific">marine sediment metagenome</name>
    <dbReference type="NCBI Taxonomy" id="412755"/>
    <lineage>
        <taxon>unclassified sequences</taxon>
        <taxon>metagenomes</taxon>
        <taxon>ecological metagenomes</taxon>
    </lineage>
</organism>
<reference evidence="2" key="1">
    <citation type="journal article" date="2015" name="Nature">
        <title>Complex archaea that bridge the gap between prokaryotes and eukaryotes.</title>
        <authorList>
            <person name="Spang A."/>
            <person name="Saw J.H."/>
            <person name="Jorgensen S.L."/>
            <person name="Zaremba-Niedzwiedzka K."/>
            <person name="Martijn J."/>
            <person name="Lind A.E."/>
            <person name="van Eijk R."/>
            <person name="Schleper C."/>
            <person name="Guy L."/>
            <person name="Ettema T.J."/>
        </authorList>
    </citation>
    <scope>NUCLEOTIDE SEQUENCE</scope>
</reference>
<evidence type="ECO:0000259" key="1">
    <source>
        <dbReference type="Pfam" id="PF01261"/>
    </source>
</evidence>
<evidence type="ECO:0000313" key="2">
    <source>
        <dbReference type="EMBL" id="KKM93653.1"/>
    </source>
</evidence>
<dbReference type="PANTHER" id="PTHR12110:SF21">
    <property type="entry name" value="XYLOSE ISOMERASE-LIKE TIM BARREL DOMAIN-CONTAINING PROTEIN"/>
    <property type="match status" value="1"/>
</dbReference>
<dbReference type="EMBL" id="LAZR01006237">
    <property type="protein sequence ID" value="KKM93653.1"/>
    <property type="molecule type" value="Genomic_DNA"/>
</dbReference>
<dbReference type="InterPro" id="IPR036237">
    <property type="entry name" value="Xyl_isomerase-like_sf"/>
</dbReference>
<sequence length="282" mass="32396">MQYSLGTRSFRHHLISITDIARFAKRAQFTSIDLWATHAKNLMADPHFNGPWLSQFELRVSMISDVEYTQQDNQHTSLDRIERLCEQAWRWNCDKIQTYAGSIASHESSDYHFQHTVEQLYQMTERAAKHDVKLLIKTQANTLADNTASILRLLNKVQHPALSIDFDVLNIWCAGEYPAESWQQLNAYTRHLELNNINSTKALSLFSPKQMEHFPADAYASTLDGIFDYKKFFEQTDISANLDTSLTWYGDAPQKTLQQDVSKLRQLIAEKQPVAILNAANG</sequence>
<dbReference type="PANTHER" id="PTHR12110">
    <property type="entry name" value="HYDROXYPYRUVATE ISOMERASE"/>
    <property type="match status" value="1"/>
</dbReference>
<dbReference type="Gene3D" id="3.20.20.150">
    <property type="entry name" value="Divalent-metal-dependent TIM barrel enzymes"/>
    <property type="match status" value="1"/>
</dbReference>
<dbReference type="InterPro" id="IPR013022">
    <property type="entry name" value="Xyl_isomerase-like_TIM-brl"/>
</dbReference>
<feature type="domain" description="Xylose isomerase-like TIM barrel" evidence="1">
    <location>
        <begin position="67"/>
        <end position="235"/>
    </location>
</feature>
<dbReference type="Pfam" id="PF01261">
    <property type="entry name" value="AP_endonuc_2"/>
    <property type="match status" value="1"/>
</dbReference>
<name>A0A0F9LJT4_9ZZZZ</name>
<comment type="caution">
    <text evidence="2">The sequence shown here is derived from an EMBL/GenBank/DDBJ whole genome shotgun (WGS) entry which is preliminary data.</text>
</comment>
<proteinExistence type="predicted"/>
<protein>
    <recommendedName>
        <fullName evidence="1">Xylose isomerase-like TIM barrel domain-containing protein</fullName>
    </recommendedName>
</protein>
<dbReference type="SUPFAM" id="SSF51658">
    <property type="entry name" value="Xylose isomerase-like"/>
    <property type="match status" value="1"/>
</dbReference>
<accession>A0A0F9LJT4</accession>
<gene>
    <name evidence="2" type="ORF">LCGC14_1206240</name>
</gene>